<dbReference type="GO" id="GO:0005975">
    <property type="term" value="P:carbohydrate metabolic process"/>
    <property type="evidence" value="ECO:0007669"/>
    <property type="project" value="InterPro"/>
</dbReference>
<evidence type="ECO:0000313" key="7">
    <source>
        <dbReference type="Proteomes" id="UP000249396"/>
    </source>
</evidence>
<dbReference type="Proteomes" id="UP000249396">
    <property type="component" value="Unassembled WGS sequence"/>
</dbReference>
<gene>
    <name evidence="6" type="ORF">DM484_12200</name>
</gene>
<dbReference type="Gene3D" id="3.20.20.370">
    <property type="entry name" value="Glycoside hydrolase/deacetylase"/>
    <property type="match status" value="1"/>
</dbReference>
<evidence type="ECO:0000256" key="5">
    <source>
        <dbReference type="ARBA" id="ARBA00023277"/>
    </source>
</evidence>
<evidence type="ECO:0000313" key="6">
    <source>
        <dbReference type="EMBL" id="PZN78795.1"/>
    </source>
</evidence>
<name>A0A2W4R3H6_9GAMM</name>
<sequence>MILLPCSIQLIVNADDYGYYPCVSRGILKAVAAGTVTATGILANGPQLESQISWLSGYENLDLGIHLNLTSRNPLTSVMAGKLGRWDGNFPGVFAMTGEILSGRIGLECVQIEWCAQIETVLRCGINPVFLNSHEHIHMLPKLFKLARQLAEEYHIPHLRLTRAEWMPPLGFSSGLRNVLLQAMQSVNALHSGESVPLFIGLSRSGKLDFAYLKNRLARLKPGRAYELMCHPGLFDPAEIADSRLLSYHAWEDELNLLTSTGIKALFGEFNIRLINYREYTASQIT</sequence>
<keyword evidence="4" id="KW-0460">Magnesium</keyword>
<evidence type="ECO:0000256" key="3">
    <source>
        <dbReference type="ARBA" id="ARBA00022801"/>
    </source>
</evidence>
<keyword evidence="2" id="KW-0479">Metal-binding</keyword>
<dbReference type="SUPFAM" id="SSF88713">
    <property type="entry name" value="Glycoside hydrolase/deacetylase"/>
    <property type="match status" value="1"/>
</dbReference>
<dbReference type="PANTHER" id="PTHR31609:SF1">
    <property type="entry name" value="CARBOHYDRATE DEACETYLASE"/>
    <property type="match status" value="1"/>
</dbReference>
<dbReference type="EMBL" id="QJPH01000313">
    <property type="protein sequence ID" value="PZN78795.1"/>
    <property type="molecule type" value="Genomic_DNA"/>
</dbReference>
<dbReference type="GO" id="GO:0046872">
    <property type="term" value="F:metal ion binding"/>
    <property type="evidence" value="ECO:0007669"/>
    <property type="project" value="UniProtKB-KW"/>
</dbReference>
<dbReference type="InterPro" id="IPR006879">
    <property type="entry name" value="YdjC-like"/>
</dbReference>
<dbReference type="Pfam" id="PF04794">
    <property type="entry name" value="YdjC"/>
    <property type="match status" value="1"/>
</dbReference>
<comment type="caution">
    <text evidence="6">The sequence shown here is derived from an EMBL/GenBank/DDBJ whole genome shotgun (WGS) entry which is preliminary data.</text>
</comment>
<dbReference type="InterPro" id="IPR011330">
    <property type="entry name" value="Glyco_hydro/deAcase_b/a-brl"/>
</dbReference>
<evidence type="ECO:0000256" key="2">
    <source>
        <dbReference type="ARBA" id="ARBA00022723"/>
    </source>
</evidence>
<dbReference type="GO" id="GO:0016787">
    <property type="term" value="F:hydrolase activity"/>
    <property type="evidence" value="ECO:0007669"/>
    <property type="project" value="UniProtKB-KW"/>
</dbReference>
<dbReference type="GO" id="GO:0019213">
    <property type="term" value="F:deacetylase activity"/>
    <property type="evidence" value="ECO:0007669"/>
    <property type="project" value="TreeGrafter"/>
</dbReference>
<proteinExistence type="predicted"/>
<keyword evidence="5" id="KW-0119">Carbohydrate metabolism</keyword>
<keyword evidence="3" id="KW-0378">Hydrolase</keyword>
<organism evidence="6 7">
    <name type="scientific">Candidatus Methylumidiphilus alinenensis</name>
    <dbReference type="NCBI Taxonomy" id="2202197"/>
    <lineage>
        <taxon>Bacteria</taxon>
        <taxon>Pseudomonadati</taxon>
        <taxon>Pseudomonadota</taxon>
        <taxon>Gammaproteobacteria</taxon>
        <taxon>Methylococcales</taxon>
        <taxon>Candidatus Methylumidiphilus</taxon>
    </lineage>
</organism>
<evidence type="ECO:0000256" key="1">
    <source>
        <dbReference type="ARBA" id="ARBA00001946"/>
    </source>
</evidence>
<evidence type="ECO:0008006" key="8">
    <source>
        <dbReference type="Google" id="ProtNLM"/>
    </source>
</evidence>
<accession>A0A2W4R3H6</accession>
<evidence type="ECO:0000256" key="4">
    <source>
        <dbReference type="ARBA" id="ARBA00022842"/>
    </source>
</evidence>
<protein>
    <recommendedName>
        <fullName evidence="8">ChbG/HpnK family deacetylase</fullName>
    </recommendedName>
</protein>
<dbReference type="PANTHER" id="PTHR31609">
    <property type="entry name" value="YDJC DEACETYLASE FAMILY MEMBER"/>
    <property type="match status" value="1"/>
</dbReference>
<dbReference type="AlphaFoldDB" id="A0A2W4R3H6"/>
<comment type="cofactor">
    <cofactor evidence="1">
        <name>Mg(2+)</name>
        <dbReference type="ChEBI" id="CHEBI:18420"/>
    </cofactor>
</comment>
<reference evidence="6 7" key="1">
    <citation type="journal article" date="2018" name="Aquat. Microb. Ecol.">
        <title>Gammaproteobacterial methanotrophs dominate.</title>
        <authorList>
            <person name="Rissanen A.J."/>
            <person name="Saarenheimo J."/>
            <person name="Tiirola M."/>
            <person name="Peura S."/>
            <person name="Aalto S.L."/>
            <person name="Karvinen A."/>
            <person name="Nykanen H."/>
        </authorList>
    </citation>
    <scope>NUCLEOTIDE SEQUENCE [LARGE SCALE GENOMIC DNA]</scope>
    <source>
        <strain evidence="6">AMbin10</strain>
    </source>
</reference>